<sequence length="398" mass="44760">MLVLKNKKQLKVSILVSDLSSAGAGRWGGAVRSFLLAQALQKNQFQVEILGFDFSNDSATKEPSEIPIYKLTAHNYPKFLGEASQLLKKVDGDLIYAMRPKATTFGLSMLKKLGSHRPVILDIDDWELSWHGGEKWQYRPSIKQFYRDLFKSNGALRNPDHPIYLKWMENMVNRADAITIHTQFLKSKFGGVYVPNGKDTNLFNPEKYNPKESRARYGLSGYRVLMFPGAPRPYKGVEDVLIALDKLNEPDLRLAIVGGSPYDDYDSQLLKKWGRWIIQLPKSPPTAMPEIVSAAHIIVVPQRDTPAALAQFPLKITDGMAMAKPILATRVGDIPEILGDTGYLVAPSCPEQIAEKIQWIFQHLDKANEQGELARKRCIEYYSLDAMATVLSKIVQNL</sequence>
<comment type="caution">
    <text evidence="1">The sequence shown here is derived from an EMBL/GenBank/DDBJ whole genome shotgun (WGS) entry which is preliminary data.</text>
</comment>
<evidence type="ECO:0000313" key="1">
    <source>
        <dbReference type="EMBL" id="KYC41986.1"/>
    </source>
</evidence>
<reference evidence="1 2" key="1">
    <citation type="journal article" date="2013" name="Genome Biol. Evol.">
        <title>Genomes of Stigonematalean cyanobacteria (subsection V) and the evolution of oxygenic photosynthesis from prokaryotes to plastids.</title>
        <authorList>
            <person name="Dagan T."/>
            <person name="Roettger M."/>
            <person name="Stucken K."/>
            <person name="Landan G."/>
            <person name="Koch R."/>
            <person name="Major P."/>
            <person name="Gould S.B."/>
            <person name="Goremykin V.V."/>
            <person name="Rippka R."/>
            <person name="Tandeau de Marsac N."/>
            <person name="Gugger M."/>
            <person name="Lockhart P.J."/>
            <person name="Allen J.F."/>
            <person name="Brune I."/>
            <person name="Maus I."/>
            <person name="Puhler A."/>
            <person name="Martin W.F."/>
        </authorList>
    </citation>
    <scope>NUCLEOTIDE SEQUENCE [LARGE SCALE GENOMIC DNA]</scope>
    <source>
        <strain evidence="1 2">PCC 7110</strain>
    </source>
</reference>
<proteinExistence type="predicted"/>
<dbReference type="AlphaFoldDB" id="A0A139XBF9"/>
<dbReference type="SUPFAM" id="SSF53756">
    <property type="entry name" value="UDP-Glycosyltransferase/glycogen phosphorylase"/>
    <property type="match status" value="1"/>
</dbReference>
<organism evidence="1 2">
    <name type="scientific">Scytonema hofmannii PCC 7110</name>
    <dbReference type="NCBI Taxonomy" id="128403"/>
    <lineage>
        <taxon>Bacteria</taxon>
        <taxon>Bacillati</taxon>
        <taxon>Cyanobacteriota</taxon>
        <taxon>Cyanophyceae</taxon>
        <taxon>Nostocales</taxon>
        <taxon>Scytonemataceae</taxon>
        <taxon>Scytonema</taxon>
    </lineage>
</organism>
<name>A0A139XBF9_9CYAN</name>
<dbReference type="Proteomes" id="UP000076925">
    <property type="component" value="Unassembled WGS sequence"/>
</dbReference>
<dbReference type="Pfam" id="PF13692">
    <property type="entry name" value="Glyco_trans_1_4"/>
    <property type="match status" value="1"/>
</dbReference>
<dbReference type="RefSeq" id="WP_017746403.1">
    <property type="nucleotide sequence ID" value="NZ_KQ976354.1"/>
</dbReference>
<dbReference type="OrthoDB" id="503380at2"/>
<dbReference type="GO" id="GO:0016740">
    <property type="term" value="F:transferase activity"/>
    <property type="evidence" value="ECO:0007669"/>
    <property type="project" value="UniProtKB-KW"/>
</dbReference>
<accession>A0A139XBF9</accession>
<gene>
    <name evidence="1" type="ORF">WA1_18395</name>
</gene>
<dbReference type="EMBL" id="ANNX02000020">
    <property type="protein sequence ID" value="KYC41986.1"/>
    <property type="molecule type" value="Genomic_DNA"/>
</dbReference>
<keyword evidence="1" id="KW-0808">Transferase</keyword>
<protein>
    <submittedName>
        <fullName evidence="1">Glycosyl transferase group 1</fullName>
    </submittedName>
</protein>
<keyword evidence="2" id="KW-1185">Reference proteome</keyword>
<dbReference type="CDD" id="cd03801">
    <property type="entry name" value="GT4_PimA-like"/>
    <property type="match status" value="1"/>
</dbReference>
<dbReference type="Gene3D" id="3.40.50.2000">
    <property type="entry name" value="Glycogen Phosphorylase B"/>
    <property type="match status" value="2"/>
</dbReference>
<dbReference type="PANTHER" id="PTHR12526">
    <property type="entry name" value="GLYCOSYLTRANSFERASE"/>
    <property type="match status" value="1"/>
</dbReference>
<evidence type="ECO:0000313" key="2">
    <source>
        <dbReference type="Proteomes" id="UP000076925"/>
    </source>
</evidence>
<dbReference type="STRING" id="128403.WA1_18395"/>